<feature type="region of interest" description="Disordered" evidence="1">
    <location>
        <begin position="16"/>
        <end position="57"/>
    </location>
</feature>
<name>A0AAV4V6J7_9ARAC</name>
<protein>
    <submittedName>
        <fullName evidence="2">Uncharacterized protein</fullName>
    </submittedName>
</protein>
<feature type="compositionally biased region" description="Basic and acidic residues" evidence="1">
    <location>
        <begin position="16"/>
        <end position="52"/>
    </location>
</feature>
<keyword evidence="3" id="KW-1185">Reference proteome</keyword>
<dbReference type="Proteomes" id="UP001054837">
    <property type="component" value="Unassembled WGS sequence"/>
</dbReference>
<reference evidence="2 3" key="1">
    <citation type="submission" date="2021-06" db="EMBL/GenBank/DDBJ databases">
        <title>Caerostris darwini draft genome.</title>
        <authorList>
            <person name="Kono N."/>
            <person name="Arakawa K."/>
        </authorList>
    </citation>
    <scope>NUCLEOTIDE SEQUENCE [LARGE SCALE GENOMIC DNA]</scope>
</reference>
<dbReference type="AlphaFoldDB" id="A0AAV4V6J7"/>
<evidence type="ECO:0000256" key="1">
    <source>
        <dbReference type="SAM" id="MobiDB-lite"/>
    </source>
</evidence>
<accession>A0AAV4V6J7</accession>
<evidence type="ECO:0000313" key="2">
    <source>
        <dbReference type="EMBL" id="GIY65653.1"/>
    </source>
</evidence>
<organism evidence="2 3">
    <name type="scientific">Caerostris darwini</name>
    <dbReference type="NCBI Taxonomy" id="1538125"/>
    <lineage>
        <taxon>Eukaryota</taxon>
        <taxon>Metazoa</taxon>
        <taxon>Ecdysozoa</taxon>
        <taxon>Arthropoda</taxon>
        <taxon>Chelicerata</taxon>
        <taxon>Arachnida</taxon>
        <taxon>Araneae</taxon>
        <taxon>Araneomorphae</taxon>
        <taxon>Entelegynae</taxon>
        <taxon>Araneoidea</taxon>
        <taxon>Araneidae</taxon>
        <taxon>Caerostris</taxon>
    </lineage>
</organism>
<sequence length="73" mass="8200">MSHISWGYCNFEPSKELKGNETEGGRTGRLHENSISHSTSHAEDVNPPRRPPDYPIGDQGSTVPLWCGCEYPW</sequence>
<proteinExistence type="predicted"/>
<dbReference type="EMBL" id="BPLQ01012459">
    <property type="protein sequence ID" value="GIY65653.1"/>
    <property type="molecule type" value="Genomic_DNA"/>
</dbReference>
<gene>
    <name evidence="2" type="ORF">CDAR_551681</name>
</gene>
<comment type="caution">
    <text evidence="2">The sequence shown here is derived from an EMBL/GenBank/DDBJ whole genome shotgun (WGS) entry which is preliminary data.</text>
</comment>
<evidence type="ECO:0000313" key="3">
    <source>
        <dbReference type="Proteomes" id="UP001054837"/>
    </source>
</evidence>